<name>A0A1I1F4Q0_9ACTN</name>
<evidence type="ECO:0000313" key="5">
    <source>
        <dbReference type="EMBL" id="SFB94257.1"/>
    </source>
</evidence>
<protein>
    <submittedName>
        <fullName evidence="5">Transcriptional regulator, LacI family</fullName>
    </submittedName>
</protein>
<dbReference type="STRING" id="574651.SAMN04487968_102386"/>
<dbReference type="InterPro" id="IPR010982">
    <property type="entry name" value="Lambda_DNA-bd_dom_sf"/>
</dbReference>
<accession>A0A1I1F4Q0</accession>
<gene>
    <name evidence="5" type="ORF">SAMN04487968_102386</name>
</gene>
<keyword evidence="6" id="KW-1185">Reference proteome</keyword>
<dbReference type="PANTHER" id="PTHR30146:SF109">
    <property type="entry name" value="HTH-TYPE TRANSCRIPTIONAL REGULATOR GALS"/>
    <property type="match status" value="1"/>
</dbReference>
<organism evidence="5 6">
    <name type="scientific">Nocardioides terrae</name>
    <dbReference type="NCBI Taxonomy" id="574651"/>
    <lineage>
        <taxon>Bacteria</taxon>
        <taxon>Bacillati</taxon>
        <taxon>Actinomycetota</taxon>
        <taxon>Actinomycetes</taxon>
        <taxon>Propionibacteriales</taxon>
        <taxon>Nocardioidaceae</taxon>
        <taxon>Nocardioides</taxon>
    </lineage>
</organism>
<dbReference type="Pfam" id="PF00356">
    <property type="entry name" value="LacI"/>
    <property type="match status" value="1"/>
</dbReference>
<evidence type="ECO:0000259" key="4">
    <source>
        <dbReference type="PROSITE" id="PS50932"/>
    </source>
</evidence>
<dbReference type="PROSITE" id="PS50932">
    <property type="entry name" value="HTH_LACI_2"/>
    <property type="match status" value="1"/>
</dbReference>
<keyword evidence="3" id="KW-0804">Transcription</keyword>
<dbReference type="SUPFAM" id="SSF47413">
    <property type="entry name" value="lambda repressor-like DNA-binding domains"/>
    <property type="match status" value="1"/>
</dbReference>
<dbReference type="Proteomes" id="UP000198832">
    <property type="component" value="Unassembled WGS sequence"/>
</dbReference>
<dbReference type="SMART" id="SM00354">
    <property type="entry name" value="HTH_LACI"/>
    <property type="match status" value="1"/>
</dbReference>
<dbReference type="CDD" id="cd01392">
    <property type="entry name" value="HTH_LacI"/>
    <property type="match status" value="1"/>
</dbReference>
<dbReference type="GO" id="GO:0000976">
    <property type="term" value="F:transcription cis-regulatory region binding"/>
    <property type="evidence" value="ECO:0007669"/>
    <property type="project" value="TreeGrafter"/>
</dbReference>
<dbReference type="AlphaFoldDB" id="A0A1I1F4Q0"/>
<reference evidence="5 6" key="1">
    <citation type="submission" date="2016-10" db="EMBL/GenBank/DDBJ databases">
        <authorList>
            <person name="de Groot N.N."/>
        </authorList>
    </citation>
    <scope>NUCLEOTIDE SEQUENCE [LARGE SCALE GENOMIC DNA]</scope>
    <source>
        <strain evidence="5 6">CGMCC 1.7056</strain>
    </source>
</reference>
<dbReference type="Gene3D" id="1.10.260.40">
    <property type="entry name" value="lambda repressor-like DNA-binding domains"/>
    <property type="match status" value="1"/>
</dbReference>
<dbReference type="CDD" id="cd06267">
    <property type="entry name" value="PBP1_LacI_sugar_binding-like"/>
    <property type="match status" value="1"/>
</dbReference>
<dbReference type="OrthoDB" id="4268837at2"/>
<dbReference type="PANTHER" id="PTHR30146">
    <property type="entry name" value="LACI-RELATED TRANSCRIPTIONAL REPRESSOR"/>
    <property type="match status" value="1"/>
</dbReference>
<proteinExistence type="predicted"/>
<dbReference type="EMBL" id="FOLB01000002">
    <property type="protein sequence ID" value="SFB94257.1"/>
    <property type="molecule type" value="Genomic_DNA"/>
</dbReference>
<dbReference type="GO" id="GO:0003700">
    <property type="term" value="F:DNA-binding transcription factor activity"/>
    <property type="evidence" value="ECO:0007669"/>
    <property type="project" value="TreeGrafter"/>
</dbReference>
<dbReference type="PROSITE" id="PS00356">
    <property type="entry name" value="HTH_LACI_1"/>
    <property type="match status" value="1"/>
</dbReference>
<dbReference type="InterPro" id="IPR000843">
    <property type="entry name" value="HTH_LacI"/>
</dbReference>
<dbReference type="RefSeq" id="WP_091120745.1">
    <property type="nucleotide sequence ID" value="NZ_FOLB01000002.1"/>
</dbReference>
<evidence type="ECO:0000256" key="3">
    <source>
        <dbReference type="ARBA" id="ARBA00023163"/>
    </source>
</evidence>
<sequence>MTHGGGGSPTLDEVARVAGVSRATASRAINGGSKVSPQAQRAVDDAVRRLGYSPNAAARSLATRRSDSVALILPESDEMVFSDPFFGRMLHVVSRTLTRLDLLMVPLIAERGEQEERMLRFLRGRHVDGAIVASHHRDDALADHLADMGLPSVLIGRPWTGEERVTYVDSDNIGASRQATRVLVQRGCTRIGTIAGPSDMFAGHDRLEGWRQELAAAGLPAHAVVEGDFTEDGGTRACTTLLDLHPDLDGIFVASDLMAAGALRVLNARRRRVPEDVAVVGYDDLGTAERTEPPLTTLRNPIGDMAAEACRLLVEDMESSTKGAPRRVVFVPELVRRASA</sequence>
<feature type="domain" description="HTH lacI-type" evidence="4">
    <location>
        <begin position="9"/>
        <end position="63"/>
    </location>
</feature>
<keyword evidence="1" id="KW-0805">Transcription regulation</keyword>
<dbReference type="Gene3D" id="3.40.50.2300">
    <property type="match status" value="2"/>
</dbReference>
<evidence type="ECO:0000256" key="1">
    <source>
        <dbReference type="ARBA" id="ARBA00023015"/>
    </source>
</evidence>
<dbReference type="Pfam" id="PF13377">
    <property type="entry name" value="Peripla_BP_3"/>
    <property type="match status" value="1"/>
</dbReference>
<evidence type="ECO:0000313" key="6">
    <source>
        <dbReference type="Proteomes" id="UP000198832"/>
    </source>
</evidence>
<keyword evidence="2" id="KW-0238">DNA-binding</keyword>
<dbReference type="InterPro" id="IPR028082">
    <property type="entry name" value="Peripla_BP_I"/>
</dbReference>
<dbReference type="InterPro" id="IPR046335">
    <property type="entry name" value="LacI/GalR-like_sensor"/>
</dbReference>
<evidence type="ECO:0000256" key="2">
    <source>
        <dbReference type="ARBA" id="ARBA00023125"/>
    </source>
</evidence>
<dbReference type="SUPFAM" id="SSF53822">
    <property type="entry name" value="Periplasmic binding protein-like I"/>
    <property type="match status" value="1"/>
</dbReference>